<dbReference type="InterPro" id="IPR045077">
    <property type="entry name" value="L3_arc_euk"/>
</dbReference>
<dbReference type="InterPro" id="IPR000597">
    <property type="entry name" value="Ribosomal_uL3"/>
</dbReference>
<keyword evidence="3" id="KW-0934">Plastid</keyword>
<dbReference type="Gene3D" id="2.40.30.10">
    <property type="entry name" value="Translation factors"/>
    <property type="match status" value="1"/>
</dbReference>
<evidence type="ECO:0000256" key="1">
    <source>
        <dbReference type="ARBA" id="ARBA00006540"/>
    </source>
</evidence>
<sequence length="388" mass="44588">MSHRKYESPRHGSLGFLPKKRCQRKKGKIKSFPKDSENSICHLTAALGYKAGMTHVVRTVDKLGSKLHGKDCVEAVTILETPPLEIIGYIGYIKTPRGLRAFRTIWSNSIFPEEFRRNFYKNWYKSKKKAFSKKTNLKKMEFNFIEIENQKKKFQIKKFCSVIRCISFSKISKTGLKQKKAKILEIQVNGGNSMEKVDFIEKMFNKEISISDIFKQREIIDVVGITKGKGFEGVISRWGVTKLPRKTHRGARKVACVGSWHPSRISFRVPRAGQNGYHHRTQNNIQIYKVGKASDPRNASTDFDLTEKKITPMGGFPYYGIIKEDFLILKGCILGSRKRPITLRKSLSSKNDKFFGKKIILKFIDTSSKWGHGRFQTSQEKIETFRSG</sequence>
<dbReference type="PANTHER" id="PTHR11363:SF5">
    <property type="entry name" value="LARGE RIBOSOMAL SUBUNIT PROTEIN UL3"/>
    <property type="match status" value="1"/>
</dbReference>
<dbReference type="Gene3D" id="3.30.1430.10">
    <property type="match status" value="1"/>
</dbReference>
<keyword evidence="7" id="KW-0542">Nucleomorph</keyword>
<dbReference type="FunFam" id="2.40.30.10:FF:000351">
    <property type="entry name" value="Ribosomal protein L3"/>
    <property type="match status" value="1"/>
</dbReference>
<dbReference type="GO" id="GO:0003723">
    <property type="term" value="F:RNA binding"/>
    <property type="evidence" value="ECO:0007669"/>
    <property type="project" value="TreeGrafter"/>
</dbReference>
<dbReference type="Proteomes" id="UP000243348">
    <property type="component" value="Nucleomorph 3"/>
</dbReference>
<dbReference type="SUPFAM" id="SSF50447">
    <property type="entry name" value="Translation proteins"/>
    <property type="match status" value="1"/>
</dbReference>
<evidence type="ECO:0000256" key="4">
    <source>
        <dbReference type="ARBA" id="ARBA00022980"/>
    </source>
</evidence>
<evidence type="ECO:0000256" key="6">
    <source>
        <dbReference type="RuleBase" id="RU003905"/>
    </source>
</evidence>
<organism evidence="7 8">
    <name type="scientific">Chroomonas mesostigmatica CCMP1168</name>
    <dbReference type="NCBI Taxonomy" id="1195612"/>
    <lineage>
        <taxon>Eukaryota</taxon>
        <taxon>Cryptophyceae</taxon>
        <taxon>Pyrenomonadales</taxon>
        <taxon>Chroomonadaceae</taxon>
        <taxon>Chroomonas</taxon>
    </lineage>
</organism>
<dbReference type="InterPro" id="IPR009000">
    <property type="entry name" value="Transl_B-barrel_sf"/>
</dbReference>
<keyword evidence="5 6" id="KW-0687">Ribonucleoprotein</keyword>
<reference evidence="7 8" key="1">
    <citation type="journal article" date="2012" name="Genome Biol. Evol.">
        <title>Nucleomorph genome sequence of the cryptophyte alga Chroomonas mesostigmatica CCMP1168 reveals lineage-specific gene loss and genome complexity.</title>
        <authorList>
            <person name="Moore C.E."/>
            <person name="Curtis B."/>
            <person name="Mills T."/>
            <person name="Tanifuji G."/>
            <person name="Archibald J.M."/>
        </authorList>
    </citation>
    <scope>NUCLEOTIDE SEQUENCE [LARGE SCALE GENOMIC DNA]</scope>
    <source>
        <strain evidence="7 8">CCMP1168</strain>
    </source>
</reference>
<accession>J7G2D2</accession>
<dbReference type="Pfam" id="PF00297">
    <property type="entry name" value="Ribosomal_L3"/>
    <property type="match status" value="1"/>
</dbReference>
<keyword evidence="4 6" id="KW-0689">Ribosomal protein</keyword>
<dbReference type="PANTHER" id="PTHR11363">
    <property type="entry name" value="60S RIBOSOMAL PROTEIN L3-RELATED"/>
    <property type="match status" value="1"/>
</dbReference>
<dbReference type="FunFam" id="4.10.960.10:FF:000002">
    <property type="entry name" value="60S ribosomal protein L3"/>
    <property type="match status" value="1"/>
</dbReference>
<comment type="similarity">
    <text evidence="1 6">Belongs to the universal ribosomal protein uL3 family.</text>
</comment>
<evidence type="ECO:0000256" key="3">
    <source>
        <dbReference type="ARBA" id="ARBA00022640"/>
    </source>
</evidence>
<evidence type="ECO:0000313" key="8">
    <source>
        <dbReference type="Proteomes" id="UP000243348"/>
    </source>
</evidence>
<dbReference type="InterPro" id="IPR019926">
    <property type="entry name" value="Ribosomal_uL3_CS"/>
</dbReference>
<proteinExistence type="inferred from homology"/>
<dbReference type="PROSITE" id="PS00474">
    <property type="entry name" value="RIBOSOMAL_L3"/>
    <property type="match status" value="1"/>
</dbReference>
<dbReference type="AlphaFoldDB" id="J7G2D2"/>
<name>J7G2D2_9CRYP</name>
<geneLocation type="nucleomorph" evidence="7"/>
<dbReference type="InterPro" id="IPR044892">
    <property type="entry name" value="Ribosomal_L3_dom_3_arc_sf"/>
</dbReference>
<dbReference type="GO" id="GO:0006412">
    <property type="term" value="P:translation"/>
    <property type="evidence" value="ECO:0007669"/>
    <property type="project" value="InterPro"/>
</dbReference>
<dbReference type="Gene3D" id="4.10.960.10">
    <property type="entry name" value="Ribosomal protein L3, domain 3"/>
    <property type="match status" value="1"/>
</dbReference>
<dbReference type="GO" id="GO:0022625">
    <property type="term" value="C:cytosolic large ribosomal subunit"/>
    <property type="evidence" value="ECO:0007669"/>
    <property type="project" value="TreeGrafter"/>
</dbReference>
<protein>
    <submittedName>
        <fullName evidence="7">60S ribosomal protein L3</fullName>
    </submittedName>
</protein>
<gene>
    <name evidence="7" type="primary">rpl3</name>
    <name evidence="7" type="ORF">CMESO_477</name>
</gene>
<evidence type="ECO:0000313" key="7">
    <source>
        <dbReference type="EMBL" id="AFP65622.1"/>
    </source>
</evidence>
<dbReference type="EMBL" id="CP003682">
    <property type="protein sequence ID" value="AFP65622.1"/>
    <property type="molecule type" value="Genomic_DNA"/>
</dbReference>
<dbReference type="GO" id="GO:0003735">
    <property type="term" value="F:structural constituent of ribosome"/>
    <property type="evidence" value="ECO:0007669"/>
    <property type="project" value="InterPro"/>
</dbReference>
<evidence type="ECO:0000256" key="5">
    <source>
        <dbReference type="ARBA" id="ARBA00023274"/>
    </source>
</evidence>
<evidence type="ECO:0000256" key="2">
    <source>
        <dbReference type="ARBA" id="ARBA00022528"/>
    </source>
</evidence>
<keyword evidence="2" id="KW-0150">Chloroplast</keyword>